<name>X0Y6D8_9ZZZZ</name>
<sequence>MSRPIIAGPFVGEFGWELFSWQGYLRGKAKRGQHVFVFCRRGNAYLYKDFAAAVVELDFESTQQNTLTHVGATPSALARENLHRFSAV</sequence>
<evidence type="ECO:0000313" key="1">
    <source>
        <dbReference type="EMBL" id="GAG44278.1"/>
    </source>
</evidence>
<proteinExistence type="predicted"/>
<accession>X0Y6D8</accession>
<comment type="caution">
    <text evidence="1">The sequence shown here is derived from an EMBL/GenBank/DDBJ whole genome shotgun (WGS) entry which is preliminary data.</text>
</comment>
<organism evidence="1">
    <name type="scientific">marine sediment metagenome</name>
    <dbReference type="NCBI Taxonomy" id="412755"/>
    <lineage>
        <taxon>unclassified sequences</taxon>
        <taxon>metagenomes</taxon>
        <taxon>ecological metagenomes</taxon>
    </lineage>
</organism>
<feature type="non-terminal residue" evidence="1">
    <location>
        <position position="88"/>
    </location>
</feature>
<gene>
    <name evidence="1" type="ORF">S01H1_79979</name>
</gene>
<dbReference type="AlphaFoldDB" id="X0Y6D8"/>
<protein>
    <submittedName>
        <fullName evidence="1">Uncharacterized protein</fullName>
    </submittedName>
</protein>
<reference evidence="1" key="1">
    <citation type="journal article" date="2014" name="Front. Microbiol.">
        <title>High frequency of phylogenetically diverse reductive dehalogenase-homologous genes in deep subseafloor sedimentary metagenomes.</title>
        <authorList>
            <person name="Kawai M."/>
            <person name="Futagami T."/>
            <person name="Toyoda A."/>
            <person name="Takaki Y."/>
            <person name="Nishi S."/>
            <person name="Hori S."/>
            <person name="Arai W."/>
            <person name="Tsubouchi T."/>
            <person name="Morono Y."/>
            <person name="Uchiyama I."/>
            <person name="Ito T."/>
            <person name="Fujiyama A."/>
            <person name="Inagaki F."/>
            <person name="Takami H."/>
        </authorList>
    </citation>
    <scope>NUCLEOTIDE SEQUENCE</scope>
    <source>
        <strain evidence="1">Expedition CK06-06</strain>
    </source>
</reference>
<dbReference type="EMBL" id="BARS01053964">
    <property type="protein sequence ID" value="GAG44278.1"/>
    <property type="molecule type" value="Genomic_DNA"/>
</dbReference>